<reference evidence="2" key="1">
    <citation type="submission" date="2021-01" db="EMBL/GenBank/DDBJ databases">
        <authorList>
            <person name="Corre E."/>
            <person name="Pelletier E."/>
            <person name="Niang G."/>
            <person name="Scheremetjew M."/>
            <person name="Finn R."/>
            <person name="Kale V."/>
            <person name="Holt S."/>
            <person name="Cochrane G."/>
            <person name="Meng A."/>
            <person name="Brown T."/>
            <person name="Cohen L."/>
        </authorList>
    </citation>
    <scope>NUCLEOTIDE SEQUENCE</scope>
    <source>
        <strain evidence="2">CCMP1205</strain>
    </source>
</reference>
<dbReference type="AlphaFoldDB" id="A0A7S2T4E0"/>
<feature type="domain" description="Dienelactone hydrolase" evidence="1">
    <location>
        <begin position="92"/>
        <end position="296"/>
    </location>
</feature>
<dbReference type="PANTHER" id="PTHR22946:SF0">
    <property type="entry name" value="DIENELACTONE HYDROLASE DOMAIN-CONTAINING PROTEIN"/>
    <property type="match status" value="1"/>
</dbReference>
<accession>A0A7S2T4E0</accession>
<protein>
    <recommendedName>
        <fullName evidence="1">Dienelactone hydrolase domain-containing protein</fullName>
    </recommendedName>
</protein>
<evidence type="ECO:0000259" key="1">
    <source>
        <dbReference type="Pfam" id="PF01738"/>
    </source>
</evidence>
<dbReference type="Pfam" id="PF01738">
    <property type="entry name" value="DLH"/>
    <property type="match status" value="1"/>
</dbReference>
<dbReference type="SUPFAM" id="SSF53474">
    <property type="entry name" value="alpha/beta-Hydrolases"/>
    <property type="match status" value="1"/>
</dbReference>
<dbReference type="InterPro" id="IPR029058">
    <property type="entry name" value="AB_hydrolase_fold"/>
</dbReference>
<dbReference type="GO" id="GO:0016787">
    <property type="term" value="F:hydrolase activity"/>
    <property type="evidence" value="ECO:0007669"/>
    <property type="project" value="InterPro"/>
</dbReference>
<gene>
    <name evidence="2" type="ORF">CPRI1469_LOCUS7088</name>
</gene>
<dbReference type="InterPro" id="IPR050261">
    <property type="entry name" value="FrsA_esterase"/>
</dbReference>
<dbReference type="InterPro" id="IPR002925">
    <property type="entry name" value="Dienelactn_hydro"/>
</dbReference>
<evidence type="ECO:0000313" key="2">
    <source>
        <dbReference type="EMBL" id="CAD9718223.1"/>
    </source>
</evidence>
<dbReference type="Gene3D" id="3.40.50.1820">
    <property type="entry name" value="alpha/beta hydrolase"/>
    <property type="match status" value="1"/>
</dbReference>
<organism evidence="2">
    <name type="scientific">Chloropicon primus</name>
    <dbReference type="NCBI Taxonomy" id="1764295"/>
    <lineage>
        <taxon>Eukaryota</taxon>
        <taxon>Viridiplantae</taxon>
        <taxon>Chlorophyta</taxon>
        <taxon>Chloropicophyceae</taxon>
        <taxon>Chloropicales</taxon>
        <taxon>Chloropicaceae</taxon>
        <taxon>Chloropicon</taxon>
    </lineage>
</organism>
<sequence>MPWHGEERVVLAEGKRFVGRNSASRGRETRERKGGRGRMACTLEASRNEGLDDLLLEFSSEEVSIRRQVHEHEGAQLSGFVSFPSRRETELSPCIMVVHTAAGPHEAFIVDKVAKLARLGYIAFAVDMFGEDLDSGSFKEEGRTLLQSRMLAALETSLSLAGVDKNKVAAIGYCFGGTAVLDLARANPALLRGVVSFHGILDHPPALQDVDLRGGPKVLAFNGYSDPFVPAAGKHAFAEEMESKGARWQLHEFGGCVHAFTRPDKTTQEHKEKGFFYDKYAADSSWAMTRAFFESVFSP</sequence>
<proteinExistence type="predicted"/>
<dbReference type="PANTHER" id="PTHR22946">
    <property type="entry name" value="DIENELACTONE HYDROLASE DOMAIN-CONTAINING PROTEIN-RELATED"/>
    <property type="match status" value="1"/>
</dbReference>
<dbReference type="EMBL" id="HBHL01010665">
    <property type="protein sequence ID" value="CAD9718223.1"/>
    <property type="molecule type" value="Transcribed_RNA"/>
</dbReference>
<name>A0A7S2T4E0_9CHLO</name>